<keyword evidence="3" id="KW-0653">Protein transport</keyword>
<dbReference type="Pfam" id="PF03081">
    <property type="entry name" value="Exo70_C"/>
    <property type="match status" value="1"/>
</dbReference>
<dbReference type="GO" id="GO:0005546">
    <property type="term" value="F:phosphatidylinositol-4,5-bisphosphate binding"/>
    <property type="evidence" value="ECO:0007669"/>
    <property type="project" value="InterPro"/>
</dbReference>
<comment type="similarity">
    <text evidence="1 3">Belongs to the EXO70 family.</text>
</comment>
<dbReference type="STRING" id="65489.A0A0D3H5P0"/>
<comment type="function">
    <text evidence="3">Component of the exocyst complex.</text>
</comment>
<feature type="domain" description="Exocyst complex subunit Exo70 C-terminal" evidence="4">
    <location>
        <begin position="241"/>
        <end position="594"/>
    </location>
</feature>
<dbReference type="HOGENOM" id="CLU_026956_1_0_1"/>
<dbReference type="AlphaFoldDB" id="A0A0D3H5P0"/>
<dbReference type="InterPro" id="IPR046364">
    <property type="entry name" value="Exo70_C"/>
</dbReference>
<dbReference type="eggNOG" id="KOG2344">
    <property type="taxonomic scope" value="Eukaryota"/>
</dbReference>
<name>A0A0D3H5P0_9ORYZ</name>
<evidence type="ECO:0000259" key="4">
    <source>
        <dbReference type="Pfam" id="PF03081"/>
    </source>
</evidence>
<dbReference type="PANTHER" id="PTHR12542">
    <property type="entry name" value="EXOCYST COMPLEX PROTEIN EXO70"/>
    <property type="match status" value="1"/>
</dbReference>
<dbReference type="PANTHER" id="PTHR12542:SF40">
    <property type="entry name" value="EXOCYST SUBUNIT EXO70 FAMILY PROTEIN"/>
    <property type="match status" value="1"/>
</dbReference>
<sequence>METTRSDGSIMVVGAVDIDCPQHQLCGYRDLIRGVSGGGAAMSRWPEAAPFVPQIASTGGDGGAAVAGGGWSSGSSSPAPLSCSSSSSWREGDCCYDVCWCSSSTVHELRSIAERMVRDGYIEGLIRAFGGAATAGAAGRRGPPDELLLHNWFSQLDVEWVLLLHTCSEEEEDEHVRRPPPLPVEDLMALMERWIRALLTMVQVLCITQLELRAKKPTVAGVRRAIQFFLLRRDSKTAHADYVQQVVQFARFTEESILRMLAFVDAATLAVVEDDDDDHRVAEALPGMLQVYACISEASPTVLAMFKEASDLLASGSSRHGQEAQVFDGMDGIFLRKRKKLSDAIWDMMEKVRSSSLQDGCWQVSPEASASGVHETTVLMMNYIALLWRNDDVLTFILQDHHFSVFVSHTQGFSSVVNLITDIISCLGHKLEEIASSLSNSILDPALRCIFLLNNWQLVLHRIESLDLPSWALIDRCRTRRYIDTYIDVSWSPLLCCIFIGNSSDTPRKKTYEPAFGFRRYLSLENFEIEFRKTYAKQKFFKVPDPKLRQRLRQAIIQKIIPHYSMYLEERAARGMHNRPPKITPEQLKELLEELFEG</sequence>
<dbReference type="GO" id="GO:0015031">
    <property type="term" value="P:protein transport"/>
    <property type="evidence" value="ECO:0007669"/>
    <property type="project" value="UniProtKB-KW"/>
</dbReference>
<evidence type="ECO:0000256" key="3">
    <source>
        <dbReference type="RuleBase" id="RU365026"/>
    </source>
</evidence>
<dbReference type="EnsemblPlants" id="OBART09G06760.1">
    <property type="protein sequence ID" value="OBART09G06760.1"/>
    <property type="gene ID" value="OBART09G06760"/>
</dbReference>
<protein>
    <recommendedName>
        <fullName evidence="3">Exocyst subunit Exo70 family protein</fullName>
    </recommendedName>
</protein>
<dbReference type="SUPFAM" id="SSF74788">
    <property type="entry name" value="Cullin repeat-like"/>
    <property type="match status" value="1"/>
</dbReference>
<dbReference type="GO" id="GO:0006887">
    <property type="term" value="P:exocytosis"/>
    <property type="evidence" value="ECO:0007669"/>
    <property type="project" value="UniProtKB-KW"/>
</dbReference>
<evidence type="ECO:0000256" key="1">
    <source>
        <dbReference type="ARBA" id="ARBA00006756"/>
    </source>
</evidence>
<reference evidence="5" key="2">
    <citation type="submission" date="2015-03" db="UniProtKB">
        <authorList>
            <consortium name="EnsemblPlants"/>
        </authorList>
    </citation>
    <scope>IDENTIFICATION</scope>
</reference>
<keyword evidence="6" id="KW-1185">Reference proteome</keyword>
<dbReference type="Gene3D" id="1.20.1280.170">
    <property type="entry name" value="Exocyst complex component Exo70"/>
    <property type="match status" value="1"/>
</dbReference>
<keyword evidence="3" id="KW-0268">Exocytosis</keyword>
<reference evidence="5" key="1">
    <citation type="journal article" date="2009" name="Rice">
        <title>De Novo Next Generation Sequencing of Plant Genomes.</title>
        <authorList>
            <person name="Rounsley S."/>
            <person name="Marri P.R."/>
            <person name="Yu Y."/>
            <person name="He R."/>
            <person name="Sisneros N."/>
            <person name="Goicoechea J.L."/>
            <person name="Lee S.J."/>
            <person name="Angelova A."/>
            <person name="Kudrna D."/>
            <person name="Luo M."/>
            <person name="Affourtit J."/>
            <person name="Desany B."/>
            <person name="Knight J."/>
            <person name="Niazi F."/>
            <person name="Egholm M."/>
            <person name="Wing R.A."/>
        </authorList>
    </citation>
    <scope>NUCLEOTIDE SEQUENCE [LARGE SCALE GENOMIC DNA]</scope>
    <source>
        <strain evidence="5">cv. IRGC 105608</strain>
    </source>
</reference>
<dbReference type="Gramene" id="OBART09G06760.1">
    <property type="protein sequence ID" value="OBART09G06760.1"/>
    <property type="gene ID" value="OBART09G06760"/>
</dbReference>
<dbReference type="PaxDb" id="65489-OBART09G06760.1"/>
<organism evidence="5">
    <name type="scientific">Oryza barthii</name>
    <dbReference type="NCBI Taxonomy" id="65489"/>
    <lineage>
        <taxon>Eukaryota</taxon>
        <taxon>Viridiplantae</taxon>
        <taxon>Streptophyta</taxon>
        <taxon>Embryophyta</taxon>
        <taxon>Tracheophyta</taxon>
        <taxon>Spermatophyta</taxon>
        <taxon>Magnoliopsida</taxon>
        <taxon>Liliopsida</taxon>
        <taxon>Poales</taxon>
        <taxon>Poaceae</taxon>
        <taxon>BOP clade</taxon>
        <taxon>Oryzoideae</taxon>
        <taxon>Oryzeae</taxon>
        <taxon>Oryzinae</taxon>
        <taxon>Oryza</taxon>
    </lineage>
</organism>
<dbReference type="GO" id="GO:0000145">
    <property type="term" value="C:exocyst"/>
    <property type="evidence" value="ECO:0007669"/>
    <property type="project" value="InterPro"/>
</dbReference>
<dbReference type="InterPro" id="IPR016159">
    <property type="entry name" value="Cullin_repeat-like_dom_sf"/>
</dbReference>
<evidence type="ECO:0000313" key="5">
    <source>
        <dbReference type="EnsemblPlants" id="OBART09G06760.1"/>
    </source>
</evidence>
<dbReference type="Proteomes" id="UP000026960">
    <property type="component" value="Chromosome 9"/>
</dbReference>
<proteinExistence type="inferred from homology"/>
<keyword evidence="2 3" id="KW-0813">Transport</keyword>
<evidence type="ECO:0000313" key="6">
    <source>
        <dbReference type="Proteomes" id="UP000026960"/>
    </source>
</evidence>
<evidence type="ECO:0000256" key="2">
    <source>
        <dbReference type="ARBA" id="ARBA00022448"/>
    </source>
</evidence>
<dbReference type="InterPro" id="IPR004140">
    <property type="entry name" value="Exo70"/>
</dbReference>
<accession>A0A0D3H5P0</accession>